<organism evidence="2 3">
    <name type="scientific">Aspergillus vadensis (strain CBS 113365 / IMI 142717 / IBT 24658)</name>
    <dbReference type="NCBI Taxonomy" id="1448311"/>
    <lineage>
        <taxon>Eukaryota</taxon>
        <taxon>Fungi</taxon>
        <taxon>Dikarya</taxon>
        <taxon>Ascomycota</taxon>
        <taxon>Pezizomycotina</taxon>
        <taxon>Eurotiomycetes</taxon>
        <taxon>Eurotiomycetidae</taxon>
        <taxon>Eurotiales</taxon>
        <taxon>Aspergillaceae</taxon>
        <taxon>Aspergillus</taxon>
        <taxon>Aspergillus subgen. Circumdati</taxon>
    </lineage>
</organism>
<reference evidence="2" key="1">
    <citation type="submission" date="2016-12" db="EMBL/GenBank/DDBJ databases">
        <title>The genomes of Aspergillus section Nigri reveals drivers in fungal speciation.</title>
        <authorList>
            <consortium name="DOE Joint Genome Institute"/>
            <person name="Vesth T.C."/>
            <person name="Nybo J."/>
            <person name="Theobald S."/>
            <person name="Brandl J."/>
            <person name="Frisvad J.C."/>
            <person name="Nielsen K.F."/>
            <person name="Lyhne E.K."/>
            <person name="Kogle M.E."/>
            <person name="Kuo A."/>
            <person name="Riley R."/>
            <person name="Clum A."/>
            <person name="Nolan M."/>
            <person name="Lipzen A."/>
            <person name="Salamov A."/>
            <person name="Henrissat B."/>
            <person name="Wiebenga A."/>
            <person name="De Vries R.P."/>
            <person name="Grigoriev I.V."/>
            <person name="Mortensen U.H."/>
            <person name="Andersen M.R."/>
            <person name="Baker S.E."/>
        </authorList>
    </citation>
    <scope>NUCLEOTIDE SEQUENCE [LARGE SCALE GENOMIC DNA]</scope>
    <source>
        <strain evidence="2">CBS 113365</strain>
    </source>
</reference>
<dbReference type="GeneID" id="37211762"/>
<protein>
    <submittedName>
        <fullName evidence="2">Uncharacterized protein</fullName>
    </submittedName>
</protein>
<proteinExistence type="predicted"/>
<feature type="region of interest" description="Disordered" evidence="1">
    <location>
        <begin position="72"/>
        <end position="101"/>
    </location>
</feature>
<name>A0A319B4P4_ASPVC</name>
<sequence length="101" mass="11054">MNRKKTRPRPGRPQISRLFPFRRLSLPPFSLASSSAPSESHLRPAQHQTSSSLRLLKRGVCCLIQAVAPLIKTPSSSPEPVGRIPHQPHVHSPLGCPKPTG</sequence>
<dbReference type="Proteomes" id="UP000248405">
    <property type="component" value="Unassembled WGS sequence"/>
</dbReference>
<dbReference type="AlphaFoldDB" id="A0A319B4P4"/>
<evidence type="ECO:0000256" key="1">
    <source>
        <dbReference type="SAM" id="MobiDB-lite"/>
    </source>
</evidence>
<gene>
    <name evidence="2" type="ORF">BO88DRAFT_406513</name>
</gene>
<keyword evidence="3" id="KW-1185">Reference proteome</keyword>
<feature type="compositionally biased region" description="Low complexity" evidence="1">
    <location>
        <begin position="30"/>
        <end position="39"/>
    </location>
</feature>
<accession>A0A319B4P4</accession>
<dbReference type="EMBL" id="KZ821632">
    <property type="protein sequence ID" value="PYH66841.1"/>
    <property type="molecule type" value="Genomic_DNA"/>
</dbReference>
<feature type="region of interest" description="Disordered" evidence="1">
    <location>
        <begin position="30"/>
        <end position="52"/>
    </location>
</feature>
<dbReference type="RefSeq" id="XP_025560635.1">
    <property type="nucleotide sequence ID" value="XM_025707170.1"/>
</dbReference>
<evidence type="ECO:0000313" key="2">
    <source>
        <dbReference type="EMBL" id="PYH66841.1"/>
    </source>
</evidence>
<evidence type="ECO:0000313" key="3">
    <source>
        <dbReference type="Proteomes" id="UP000248405"/>
    </source>
</evidence>